<evidence type="ECO:0000313" key="2">
    <source>
        <dbReference type="EMBL" id="KLT43190.1"/>
    </source>
</evidence>
<feature type="compositionally biased region" description="Polar residues" evidence="1">
    <location>
        <begin position="91"/>
        <end position="104"/>
    </location>
</feature>
<reference evidence="2 3" key="1">
    <citation type="submission" date="2015-03" db="EMBL/GenBank/DDBJ databases">
        <title>Genomics and transcriptomics of the oil-accumulating basidiomycete yeast T. oleaginosus allow insights into substrate utilization and the diverse evolutionary trajectories of mating systems in fungi.</title>
        <authorList>
            <consortium name="DOE Joint Genome Institute"/>
            <person name="Kourist R."/>
            <person name="Kracht O."/>
            <person name="Bracharz F."/>
            <person name="Lipzen A."/>
            <person name="Nolan M."/>
            <person name="Ohm R."/>
            <person name="Grigoriev I."/>
            <person name="Sun S."/>
            <person name="Heitman J."/>
            <person name="Bruck T."/>
            <person name="Nowrousian M."/>
        </authorList>
    </citation>
    <scope>NUCLEOTIDE SEQUENCE [LARGE SCALE GENOMIC DNA]</scope>
    <source>
        <strain evidence="2 3">IBC0246</strain>
    </source>
</reference>
<feature type="region of interest" description="Disordered" evidence="1">
    <location>
        <begin position="561"/>
        <end position="628"/>
    </location>
</feature>
<evidence type="ECO:0000313" key="3">
    <source>
        <dbReference type="Proteomes" id="UP000053611"/>
    </source>
</evidence>
<feature type="region of interest" description="Disordered" evidence="1">
    <location>
        <begin position="537"/>
        <end position="556"/>
    </location>
</feature>
<organism evidence="2 3">
    <name type="scientific">Cutaneotrichosporon oleaginosum</name>
    <dbReference type="NCBI Taxonomy" id="879819"/>
    <lineage>
        <taxon>Eukaryota</taxon>
        <taxon>Fungi</taxon>
        <taxon>Dikarya</taxon>
        <taxon>Basidiomycota</taxon>
        <taxon>Agaricomycotina</taxon>
        <taxon>Tremellomycetes</taxon>
        <taxon>Trichosporonales</taxon>
        <taxon>Trichosporonaceae</taxon>
        <taxon>Cutaneotrichosporon</taxon>
    </lineage>
</organism>
<feature type="compositionally biased region" description="Pro residues" evidence="1">
    <location>
        <begin position="335"/>
        <end position="363"/>
    </location>
</feature>
<dbReference type="GO" id="GO:0005884">
    <property type="term" value="C:actin filament"/>
    <property type="evidence" value="ECO:0007669"/>
    <property type="project" value="TreeGrafter"/>
</dbReference>
<proteinExistence type="predicted"/>
<feature type="compositionally biased region" description="Basic residues" evidence="1">
    <location>
        <begin position="13"/>
        <end position="23"/>
    </location>
</feature>
<dbReference type="PANTHER" id="PTHR45691:SF6">
    <property type="entry name" value="PROTEIN DIAPHANOUS"/>
    <property type="match status" value="1"/>
</dbReference>
<dbReference type="AlphaFoldDB" id="A0A0J0XQ00"/>
<feature type="region of interest" description="Disordered" evidence="1">
    <location>
        <begin position="1"/>
        <end position="199"/>
    </location>
</feature>
<feature type="compositionally biased region" description="Low complexity" evidence="1">
    <location>
        <begin position="598"/>
        <end position="612"/>
    </location>
</feature>
<feature type="compositionally biased region" description="Pro residues" evidence="1">
    <location>
        <begin position="40"/>
        <end position="51"/>
    </location>
</feature>
<evidence type="ECO:0000256" key="1">
    <source>
        <dbReference type="SAM" id="MobiDB-lite"/>
    </source>
</evidence>
<feature type="compositionally biased region" description="Low complexity" evidence="1">
    <location>
        <begin position="545"/>
        <end position="556"/>
    </location>
</feature>
<dbReference type="RefSeq" id="XP_018279681.1">
    <property type="nucleotide sequence ID" value="XM_018427320.1"/>
</dbReference>
<feature type="compositionally biased region" description="Pro residues" evidence="1">
    <location>
        <begin position="568"/>
        <end position="578"/>
    </location>
</feature>
<dbReference type="GO" id="GO:0030041">
    <property type="term" value="P:actin filament polymerization"/>
    <property type="evidence" value="ECO:0007669"/>
    <property type="project" value="TreeGrafter"/>
</dbReference>
<name>A0A0J0XQ00_9TREE</name>
<gene>
    <name evidence="2" type="ORF">CC85DRAFT_64676</name>
</gene>
<feature type="compositionally biased region" description="Basic and acidic residues" evidence="1">
    <location>
        <begin position="479"/>
        <end position="488"/>
    </location>
</feature>
<feature type="compositionally biased region" description="Polar residues" evidence="1">
    <location>
        <begin position="145"/>
        <end position="163"/>
    </location>
</feature>
<keyword evidence="3" id="KW-1185">Reference proteome</keyword>
<feature type="compositionally biased region" description="Polar residues" evidence="1">
    <location>
        <begin position="316"/>
        <end position="328"/>
    </location>
</feature>
<dbReference type="PANTHER" id="PTHR45691">
    <property type="entry name" value="PROTEIN DIAPHANOUS"/>
    <property type="match status" value="1"/>
</dbReference>
<protein>
    <submittedName>
        <fullName evidence="2">Uncharacterized protein</fullName>
    </submittedName>
</protein>
<feature type="compositionally biased region" description="Low complexity" evidence="1">
    <location>
        <begin position="364"/>
        <end position="376"/>
    </location>
</feature>
<dbReference type="GeneID" id="28987923"/>
<feature type="compositionally biased region" description="Polar residues" evidence="1">
    <location>
        <begin position="249"/>
        <end position="288"/>
    </location>
</feature>
<feature type="compositionally biased region" description="Pro residues" evidence="1">
    <location>
        <begin position="378"/>
        <end position="388"/>
    </location>
</feature>
<feature type="region of interest" description="Disordered" evidence="1">
    <location>
        <begin position="215"/>
        <end position="491"/>
    </location>
</feature>
<dbReference type="InterPro" id="IPR051412">
    <property type="entry name" value="Formin_Homology_Diaphanous_sf"/>
</dbReference>
<dbReference type="EMBL" id="KQ087197">
    <property type="protein sequence ID" value="KLT43190.1"/>
    <property type="molecule type" value="Genomic_DNA"/>
</dbReference>
<feature type="compositionally biased region" description="Pro residues" evidence="1">
    <location>
        <begin position="396"/>
        <end position="406"/>
    </location>
</feature>
<dbReference type="Proteomes" id="UP000053611">
    <property type="component" value="Unassembled WGS sequence"/>
</dbReference>
<feature type="compositionally biased region" description="Basic and acidic residues" evidence="1">
    <location>
        <begin position="132"/>
        <end position="144"/>
    </location>
</feature>
<feature type="compositionally biased region" description="Polar residues" evidence="1">
    <location>
        <begin position="59"/>
        <end position="70"/>
    </location>
</feature>
<sequence>MSTSFLPFPSRFFSRKSRSKRTKTAPEPLKQPVVVLSPAPLQPLRPSPPPRSQGYPGSRTPSPSLRSAHTTEYAPQRYPDAYLPRKIPSLNELSRSAPRSQPPQQARHALKAPDGPRYAPRHTAHAAPMHTQQREDAWRGRRFSEQVQQAQPNMPLTRSTSVNGHGCTLEPPWQGGLASSIQEESDSEGEAEGPLGPLEVLEAFFNEEPLPDCIVLPPPTEWDNYVAPAPNGSQAGHTHIDYTQPPPSGSQAGHTNSDFTQPLPPNGSQIGHTSGTVARSPPTGSQLGHANGSYAPPPQHNSQVGHSNGGRAQPPRNGSQIGHTSPSNRLQRRPLSPPAPAQAAALPPPPPPPSSPPPPPPGAPRTTSRSRTPQLLDRPPPTTPPRRPSPSSVEPKPAPVASPPNPGKSSFSMPRLRRNSSRRRESPERPLSPPHGDMSAARRRRANASVPYGQRPLPPTPPERGDSLRNRLMSRRRRSGEPPQRDGIQEEEVAIAQVVPEAEMEPPLKQLGEALSLSPAPRPLSLGAYIIPPEERAAIGHTRRGSTSSVSSAGDSTYLFPYTNPLHAPQPQPQPMPTSPFRLTFSPPTGLQPPPRPRSSMVSTRSAASSNSHLFPQHSVLKSSALRRSPVLQDDMIAHW</sequence>
<feature type="compositionally biased region" description="Low complexity" evidence="1">
    <location>
        <begin position="1"/>
        <end position="12"/>
    </location>
</feature>
<accession>A0A0J0XQ00</accession>